<keyword evidence="6" id="KW-1185">Reference proteome</keyword>
<dbReference type="InterPro" id="IPR006120">
    <property type="entry name" value="Resolvase_HTH_dom"/>
</dbReference>
<dbReference type="Gene3D" id="3.40.50.1390">
    <property type="entry name" value="Resolvase, N-terminal catalytic domain"/>
    <property type="match status" value="1"/>
</dbReference>
<dbReference type="SMART" id="SM00857">
    <property type="entry name" value="Resolvase"/>
    <property type="match status" value="1"/>
</dbReference>
<organism evidence="5 6">
    <name type="scientific">Subtercola vilae</name>
    <dbReference type="NCBI Taxonomy" id="2056433"/>
    <lineage>
        <taxon>Bacteria</taxon>
        <taxon>Bacillati</taxon>
        <taxon>Actinomycetota</taxon>
        <taxon>Actinomycetes</taxon>
        <taxon>Micrococcales</taxon>
        <taxon>Microbacteriaceae</taxon>
        <taxon>Subtercola</taxon>
    </lineage>
</organism>
<dbReference type="SUPFAM" id="SSF46689">
    <property type="entry name" value="Homeodomain-like"/>
    <property type="match status" value="1"/>
</dbReference>
<dbReference type="PANTHER" id="PTHR30461:SF2">
    <property type="entry name" value="SERINE RECOMBINASE PINE-RELATED"/>
    <property type="match status" value="1"/>
</dbReference>
<dbReference type="CDD" id="cd03768">
    <property type="entry name" value="SR_ResInv"/>
    <property type="match status" value="1"/>
</dbReference>
<protein>
    <submittedName>
        <fullName evidence="5">Recombinase family protein</fullName>
    </submittedName>
</protein>
<dbReference type="Pfam" id="PF02796">
    <property type="entry name" value="HTH_7"/>
    <property type="match status" value="1"/>
</dbReference>
<proteinExistence type="inferred from homology"/>
<dbReference type="Pfam" id="PF00239">
    <property type="entry name" value="Resolvase"/>
    <property type="match status" value="1"/>
</dbReference>
<reference evidence="5 6" key="1">
    <citation type="journal article" date="2019" name="Microorganisms">
        <title>Systematic Affiliation and Genome Analysis of Subtercola vilae DB165(T) with Particular Emphasis on Cold Adaptation of an Isolate from a High-Altitude Cold Volcano Lake.</title>
        <authorList>
            <person name="Villalobos A.S."/>
            <person name="Wiese J."/>
            <person name="Imhoff J.F."/>
            <person name="Dorador C."/>
            <person name="Keller A."/>
            <person name="Hentschel U."/>
        </authorList>
    </citation>
    <scope>NUCLEOTIDE SEQUENCE [LARGE SCALE GENOMIC DNA]</scope>
    <source>
        <strain evidence="5 6">DB165</strain>
    </source>
</reference>
<dbReference type="CDD" id="cd00569">
    <property type="entry name" value="HTH_Hin_like"/>
    <property type="match status" value="1"/>
</dbReference>
<dbReference type="PANTHER" id="PTHR30461">
    <property type="entry name" value="DNA-INVERTASE FROM LAMBDOID PROPHAGE"/>
    <property type="match status" value="1"/>
</dbReference>
<comment type="similarity">
    <text evidence="1">Belongs to the site-specific recombinase resolvase family.</text>
</comment>
<dbReference type="Proteomes" id="UP000306192">
    <property type="component" value="Unassembled WGS sequence"/>
</dbReference>
<evidence type="ECO:0000256" key="2">
    <source>
        <dbReference type="ARBA" id="ARBA00023125"/>
    </source>
</evidence>
<accession>A0A4T2C077</accession>
<evidence type="ECO:0000256" key="1">
    <source>
        <dbReference type="ARBA" id="ARBA00009913"/>
    </source>
</evidence>
<evidence type="ECO:0000259" key="4">
    <source>
        <dbReference type="PROSITE" id="PS51736"/>
    </source>
</evidence>
<name>A0A4T2C077_9MICO</name>
<comment type="caution">
    <text evidence="5">The sequence shown here is derived from an EMBL/GenBank/DDBJ whole genome shotgun (WGS) entry which is preliminary data.</text>
</comment>
<dbReference type="InterPro" id="IPR036162">
    <property type="entry name" value="Resolvase-like_N_sf"/>
</dbReference>
<feature type="domain" description="Resolvase/invertase-type recombinase catalytic" evidence="4">
    <location>
        <begin position="2"/>
        <end position="136"/>
    </location>
</feature>
<dbReference type="RefSeq" id="WP_136642412.1">
    <property type="nucleotide sequence ID" value="NZ_QYRT01000020.1"/>
</dbReference>
<dbReference type="EMBL" id="QYRT01000020">
    <property type="protein sequence ID" value="TIH35308.1"/>
    <property type="molecule type" value="Genomic_DNA"/>
</dbReference>
<evidence type="ECO:0000256" key="3">
    <source>
        <dbReference type="ARBA" id="ARBA00023172"/>
    </source>
</evidence>
<evidence type="ECO:0000313" key="6">
    <source>
        <dbReference type="Proteomes" id="UP000306192"/>
    </source>
</evidence>
<dbReference type="GO" id="GO:0003677">
    <property type="term" value="F:DNA binding"/>
    <property type="evidence" value="ECO:0007669"/>
    <property type="project" value="UniProtKB-KW"/>
</dbReference>
<dbReference type="GO" id="GO:0000150">
    <property type="term" value="F:DNA strand exchange activity"/>
    <property type="evidence" value="ECO:0007669"/>
    <property type="project" value="InterPro"/>
</dbReference>
<sequence>MTDVGYIWVGPLEHNSDYQRDILRQRGVTEFYEDISANSATPTRAQLTAALDEITPNDTLVVWRLDRLASTSAQVLSLLELLAGRGVGVRSITEGLDTGGPESVALLRFIHAFTDLEKTLIRERTMVGVYAARARGRVGGRPRALSQTNIERVAMLRDQGASVREIAQQLGTSRATVYRALEEQNAEPDDEEVGAESRASITLRFSTPSLPDLGSKHIADA</sequence>
<dbReference type="AlphaFoldDB" id="A0A4T2C077"/>
<evidence type="ECO:0000313" key="5">
    <source>
        <dbReference type="EMBL" id="TIH35308.1"/>
    </source>
</evidence>
<dbReference type="InterPro" id="IPR009057">
    <property type="entry name" value="Homeodomain-like_sf"/>
</dbReference>
<keyword evidence="3" id="KW-0233">DNA recombination</keyword>
<gene>
    <name evidence="5" type="ORF">D4765_11390</name>
</gene>
<dbReference type="OrthoDB" id="128993at2"/>
<dbReference type="InterPro" id="IPR006119">
    <property type="entry name" value="Resolv_N"/>
</dbReference>
<dbReference type="PROSITE" id="PS51736">
    <property type="entry name" value="RECOMBINASES_3"/>
    <property type="match status" value="1"/>
</dbReference>
<keyword evidence="2" id="KW-0238">DNA-binding</keyword>
<dbReference type="SUPFAM" id="SSF53041">
    <property type="entry name" value="Resolvase-like"/>
    <property type="match status" value="1"/>
</dbReference>
<dbReference type="InterPro" id="IPR050639">
    <property type="entry name" value="SSR_resolvase"/>
</dbReference>
<dbReference type="Gene3D" id="1.10.10.60">
    <property type="entry name" value="Homeodomain-like"/>
    <property type="match status" value="1"/>
</dbReference>